<protein>
    <submittedName>
        <fullName evidence="2">Replication/maintenance protein RepL</fullName>
    </submittedName>
</protein>
<dbReference type="Gene3D" id="1.10.10.10">
    <property type="entry name" value="Winged helix-like DNA-binding domain superfamily/Winged helix DNA-binding domain"/>
    <property type="match status" value="1"/>
</dbReference>
<evidence type="ECO:0000259" key="1">
    <source>
        <dbReference type="PROSITE" id="PS50987"/>
    </source>
</evidence>
<dbReference type="EMBL" id="JAGSSW010000008">
    <property type="protein sequence ID" value="MBR8464528.1"/>
    <property type="molecule type" value="Genomic_DNA"/>
</dbReference>
<feature type="domain" description="HTH arsR-type" evidence="1">
    <location>
        <begin position="1"/>
        <end position="85"/>
    </location>
</feature>
<comment type="caution">
    <text evidence="2">The sequence shown here is derived from an EMBL/GenBank/DDBJ whole genome shotgun (WGS) entry which is preliminary data.</text>
</comment>
<dbReference type="Pfam" id="PF05732">
    <property type="entry name" value="RepL"/>
    <property type="match status" value="1"/>
</dbReference>
<dbReference type="InterPro" id="IPR036388">
    <property type="entry name" value="WH-like_DNA-bd_sf"/>
</dbReference>
<organism evidence="2 3">
    <name type="scientific">Campylobacter anatolicus</name>
    <dbReference type="NCBI Taxonomy" id="2829105"/>
    <lineage>
        <taxon>Bacteria</taxon>
        <taxon>Pseudomonadati</taxon>
        <taxon>Campylobacterota</taxon>
        <taxon>Epsilonproteobacteria</taxon>
        <taxon>Campylobacterales</taxon>
        <taxon>Campylobacteraceae</taxon>
        <taxon>Campylobacter</taxon>
    </lineage>
</organism>
<dbReference type="InterPro" id="IPR001845">
    <property type="entry name" value="HTH_ArsR_DNA-bd_dom"/>
</dbReference>
<name>A0ABS5HJT1_9BACT</name>
<reference evidence="2 3" key="1">
    <citation type="submission" date="2021-04" db="EMBL/GenBank/DDBJ databases">
        <title>Molecular and phenotypic characterization and identification of bacterial isolates recovered from the Anatolian ground squirrels (Spermophilus xanthoprymnus) and which have the potential to form a new species in the Campylobacter genus.</title>
        <authorList>
            <person name="Aydin F."/>
            <person name="Abay S."/>
            <person name="Kayman T."/>
            <person name="Karakaya E."/>
            <person name="Mustak H.K."/>
            <person name="Mustak I.B."/>
            <person name="Bilgin N."/>
            <person name="Duzler A."/>
            <person name="Sahin O."/>
            <person name="Guran O."/>
            <person name="Saticioglu I.B."/>
        </authorList>
    </citation>
    <scope>NUCLEOTIDE SEQUENCE [LARGE SCALE GENOMIC DNA]</scope>
    <source>
        <strain evidence="3">faydin-G24</strain>
    </source>
</reference>
<dbReference type="Proteomes" id="UP000682951">
    <property type="component" value="Unassembled WGS sequence"/>
</dbReference>
<gene>
    <name evidence="2" type="ORF">KDD93_08125</name>
</gene>
<proteinExistence type="predicted"/>
<evidence type="ECO:0000313" key="2">
    <source>
        <dbReference type="EMBL" id="MBR8464528.1"/>
    </source>
</evidence>
<dbReference type="PROSITE" id="PS50987">
    <property type="entry name" value="HTH_ARSR_2"/>
    <property type="match status" value="1"/>
</dbReference>
<sequence length="85" mass="9425">MEHILNEQETAILGAILGEKKLDVITLLIKRANSDGFVNLSVCEICEILNVSKPTAISTIKLLKSAKAIKKIKNGVYKLNFKEKE</sequence>
<dbReference type="SUPFAM" id="SSF46785">
    <property type="entry name" value="Winged helix' DNA-binding domain"/>
    <property type="match status" value="1"/>
</dbReference>
<accession>A0ABS5HJT1</accession>
<keyword evidence="3" id="KW-1185">Reference proteome</keyword>
<dbReference type="InterPro" id="IPR008813">
    <property type="entry name" value="Plasmid_replication_RepL"/>
</dbReference>
<evidence type="ECO:0000313" key="3">
    <source>
        <dbReference type="Proteomes" id="UP000682951"/>
    </source>
</evidence>
<dbReference type="InterPro" id="IPR036390">
    <property type="entry name" value="WH_DNA-bd_sf"/>
</dbReference>